<organism evidence="1 2">
    <name type="scientific">Choanephora cucurbitarum</name>
    <dbReference type="NCBI Taxonomy" id="101091"/>
    <lineage>
        <taxon>Eukaryota</taxon>
        <taxon>Fungi</taxon>
        <taxon>Fungi incertae sedis</taxon>
        <taxon>Mucoromycota</taxon>
        <taxon>Mucoromycotina</taxon>
        <taxon>Mucoromycetes</taxon>
        <taxon>Mucorales</taxon>
        <taxon>Mucorineae</taxon>
        <taxon>Choanephoraceae</taxon>
        <taxon>Choanephoroideae</taxon>
        <taxon>Choanephora</taxon>
    </lineage>
</organism>
<keyword evidence="2" id="KW-1185">Reference proteome</keyword>
<evidence type="ECO:0000313" key="1">
    <source>
        <dbReference type="EMBL" id="OBZ85722.1"/>
    </source>
</evidence>
<reference evidence="1 2" key="1">
    <citation type="submission" date="2016-03" db="EMBL/GenBank/DDBJ databases">
        <title>Choanephora cucurbitarum.</title>
        <authorList>
            <person name="Min B."/>
            <person name="Park H."/>
            <person name="Park J.-H."/>
            <person name="Shin H.-D."/>
            <person name="Choi I.-G."/>
        </authorList>
    </citation>
    <scope>NUCLEOTIDE SEQUENCE [LARGE SCALE GENOMIC DNA]</scope>
    <source>
        <strain evidence="1 2">KUS-F28377</strain>
    </source>
</reference>
<dbReference type="EMBL" id="LUGH01000367">
    <property type="protein sequence ID" value="OBZ85722.1"/>
    <property type="molecule type" value="Genomic_DNA"/>
</dbReference>
<dbReference type="Proteomes" id="UP000093000">
    <property type="component" value="Unassembled WGS sequence"/>
</dbReference>
<dbReference type="InParanoid" id="A0A1C7N9B4"/>
<proteinExistence type="predicted"/>
<protein>
    <submittedName>
        <fullName evidence="1">Uncharacterized protein</fullName>
    </submittedName>
</protein>
<gene>
    <name evidence="1" type="ORF">A0J61_06228</name>
</gene>
<evidence type="ECO:0000313" key="2">
    <source>
        <dbReference type="Proteomes" id="UP000093000"/>
    </source>
</evidence>
<sequence>MFIVDNAKNLVSAIGNMFRSNWFSPSTIQHAVSYVIDMQFTLAMKLPNVADSVAMFQFGQIL</sequence>
<accession>A0A1C7N9B4</accession>
<comment type="caution">
    <text evidence="1">The sequence shown here is derived from an EMBL/GenBank/DDBJ whole genome shotgun (WGS) entry which is preliminary data.</text>
</comment>
<dbReference type="AlphaFoldDB" id="A0A1C7N9B4"/>
<name>A0A1C7N9B4_9FUNG</name>